<evidence type="ECO:0000313" key="1">
    <source>
        <dbReference type="EMBL" id="KAI3746775.1"/>
    </source>
</evidence>
<keyword evidence="2" id="KW-1185">Reference proteome</keyword>
<dbReference type="EMBL" id="CM042049">
    <property type="protein sequence ID" value="KAI3746775.1"/>
    <property type="molecule type" value="Genomic_DNA"/>
</dbReference>
<accession>A0ACB9DJQ8</accession>
<organism evidence="1 2">
    <name type="scientific">Arctium lappa</name>
    <name type="common">Greater burdock</name>
    <name type="synonym">Lappa major</name>
    <dbReference type="NCBI Taxonomy" id="4217"/>
    <lineage>
        <taxon>Eukaryota</taxon>
        <taxon>Viridiplantae</taxon>
        <taxon>Streptophyta</taxon>
        <taxon>Embryophyta</taxon>
        <taxon>Tracheophyta</taxon>
        <taxon>Spermatophyta</taxon>
        <taxon>Magnoliopsida</taxon>
        <taxon>eudicotyledons</taxon>
        <taxon>Gunneridae</taxon>
        <taxon>Pentapetalae</taxon>
        <taxon>asterids</taxon>
        <taxon>campanulids</taxon>
        <taxon>Asterales</taxon>
        <taxon>Asteraceae</taxon>
        <taxon>Carduoideae</taxon>
        <taxon>Cardueae</taxon>
        <taxon>Arctiinae</taxon>
        <taxon>Arctium</taxon>
    </lineage>
</organism>
<reference evidence="1 2" key="2">
    <citation type="journal article" date="2022" name="Mol. Ecol. Resour.">
        <title>The genomes of chicory, endive, great burdock and yacon provide insights into Asteraceae paleo-polyploidization history and plant inulin production.</title>
        <authorList>
            <person name="Fan W."/>
            <person name="Wang S."/>
            <person name="Wang H."/>
            <person name="Wang A."/>
            <person name="Jiang F."/>
            <person name="Liu H."/>
            <person name="Zhao H."/>
            <person name="Xu D."/>
            <person name="Zhang Y."/>
        </authorList>
    </citation>
    <scope>NUCLEOTIDE SEQUENCE [LARGE SCALE GENOMIC DNA]</scope>
    <source>
        <strain evidence="2">cv. Niubang</strain>
    </source>
</reference>
<protein>
    <submittedName>
        <fullName evidence="1">Uncharacterized protein</fullName>
    </submittedName>
</protein>
<proteinExistence type="predicted"/>
<reference evidence="2" key="1">
    <citation type="journal article" date="2022" name="Mol. Ecol. Resour.">
        <title>The genomes of chicory, endive, great burdock and yacon provide insights into Asteraceae palaeo-polyploidization history and plant inulin production.</title>
        <authorList>
            <person name="Fan W."/>
            <person name="Wang S."/>
            <person name="Wang H."/>
            <person name="Wang A."/>
            <person name="Jiang F."/>
            <person name="Liu H."/>
            <person name="Zhao H."/>
            <person name="Xu D."/>
            <person name="Zhang Y."/>
        </authorList>
    </citation>
    <scope>NUCLEOTIDE SEQUENCE [LARGE SCALE GENOMIC DNA]</scope>
    <source>
        <strain evidence="2">cv. Niubang</strain>
    </source>
</reference>
<dbReference type="Proteomes" id="UP001055879">
    <property type="component" value="Linkage Group LG03"/>
</dbReference>
<sequence length="153" mass="16391">MWCNQNATKKEYTPEANRRGLRCGNPPPNQPNPEISEAVQQALNSMMPGLITQVVEVVRQAGGTATPNNVGGTGLTSSARDIELDMIDFLATKGDSKKKSRNSSFGSQSGQANIQQKYNSLGQRKKASSRSSLSSKAASNTVNLTPPTQWSHG</sequence>
<gene>
    <name evidence="1" type="ORF">L6452_09215</name>
</gene>
<name>A0ACB9DJQ8_ARCLA</name>
<comment type="caution">
    <text evidence="1">The sequence shown here is derived from an EMBL/GenBank/DDBJ whole genome shotgun (WGS) entry which is preliminary data.</text>
</comment>
<evidence type="ECO:0000313" key="2">
    <source>
        <dbReference type="Proteomes" id="UP001055879"/>
    </source>
</evidence>